<accession>A0AAU7D4A4</accession>
<feature type="domain" description="NADPH-dependent FMN reductase-like" evidence="1">
    <location>
        <begin position="38"/>
        <end position="185"/>
    </location>
</feature>
<sequence length="233" mass="26016">MRSNEGQVSPLRCGMTNKKGRCCFRAIAHLNGVEESAMVVAVLLGSVRSERMGIRAAKWAVAELEKRGHEAVLVDAAELKLPLLDKMWKEIKKDPPAKYAELYEKLAPLAKLYARADGFCIVNAEYNHSISPGMTNLIDYFLEEYFFRPSAIVCYSATAFGGVRAAMQLRALLAETGMPSIPSVQPIPRIGDALSEDGVALTQELAEKSGKFFDEFEWYMRAMKREREKGLPY</sequence>
<dbReference type="EMBL" id="CP121194">
    <property type="protein sequence ID" value="XBH08892.1"/>
    <property type="molecule type" value="Genomic_DNA"/>
</dbReference>
<evidence type="ECO:0000259" key="1">
    <source>
        <dbReference type="Pfam" id="PF03358"/>
    </source>
</evidence>
<dbReference type="AlphaFoldDB" id="A0AAU7D4A4"/>
<keyword evidence="3" id="KW-0560">Oxidoreductase</keyword>
<dbReference type="InterPro" id="IPR050712">
    <property type="entry name" value="NAD(P)H-dep_reductase"/>
</dbReference>
<gene>
    <name evidence="2" type="ORF">P4G45_10340</name>
    <name evidence="3" type="ORF">P8936_10370</name>
</gene>
<dbReference type="Gene3D" id="3.40.50.360">
    <property type="match status" value="1"/>
</dbReference>
<dbReference type="GO" id="GO:0010181">
    <property type="term" value="F:FMN binding"/>
    <property type="evidence" value="ECO:0007669"/>
    <property type="project" value="TreeGrafter"/>
</dbReference>
<dbReference type="EC" id="1.-.-.-" evidence="3"/>
<dbReference type="InterPro" id="IPR005025">
    <property type="entry name" value="FMN_Rdtase-like_dom"/>
</dbReference>
<accession>A0AAU7CUT3</accession>
<dbReference type="KEGG" id="epl:P4G45_10340"/>
<dbReference type="PANTHER" id="PTHR30543:SF21">
    <property type="entry name" value="NAD(P)H-DEPENDENT FMN REDUCTASE LOT6"/>
    <property type="match status" value="1"/>
</dbReference>
<reference evidence="3" key="1">
    <citation type="submission" date="2023-03" db="EMBL/GenBank/DDBJ databases">
        <title>Edaphobacter sp.</title>
        <authorList>
            <person name="Huber K.J."/>
            <person name="Papendorf J."/>
            <person name="Pilke C."/>
            <person name="Bunk B."/>
            <person name="Sproeer C."/>
            <person name="Pester M."/>
        </authorList>
    </citation>
    <scope>NUCLEOTIDE SEQUENCE</scope>
    <source>
        <strain evidence="2">DSM 109919</strain>
        <strain evidence="3">DSM 109920</strain>
    </source>
</reference>
<evidence type="ECO:0000313" key="2">
    <source>
        <dbReference type="EMBL" id="XBH08892.1"/>
    </source>
</evidence>
<name>A0AAU7D4A4_9BACT</name>
<dbReference type="RefSeq" id="WP_348266402.1">
    <property type="nucleotide sequence ID" value="NZ_CP121194.1"/>
</dbReference>
<organism evidence="3">
    <name type="scientific">Edaphobacter paludis</name>
    <dbReference type="NCBI Taxonomy" id="3035702"/>
    <lineage>
        <taxon>Bacteria</taxon>
        <taxon>Pseudomonadati</taxon>
        <taxon>Acidobacteriota</taxon>
        <taxon>Terriglobia</taxon>
        <taxon>Terriglobales</taxon>
        <taxon>Acidobacteriaceae</taxon>
        <taxon>Edaphobacter</taxon>
    </lineage>
</organism>
<dbReference type="InterPro" id="IPR029039">
    <property type="entry name" value="Flavoprotein-like_sf"/>
</dbReference>
<evidence type="ECO:0000313" key="3">
    <source>
        <dbReference type="EMBL" id="XBH12114.1"/>
    </source>
</evidence>
<dbReference type="EMBL" id="CP121195">
    <property type="protein sequence ID" value="XBH12114.1"/>
    <property type="molecule type" value="Genomic_DNA"/>
</dbReference>
<proteinExistence type="predicted"/>
<protein>
    <submittedName>
        <fullName evidence="3">NAD(P)H-dependent oxidoreductase</fullName>
        <ecNumber evidence="3">1.-.-.-</ecNumber>
    </submittedName>
</protein>
<dbReference type="GO" id="GO:0016491">
    <property type="term" value="F:oxidoreductase activity"/>
    <property type="evidence" value="ECO:0007669"/>
    <property type="project" value="UniProtKB-KW"/>
</dbReference>
<dbReference type="Pfam" id="PF03358">
    <property type="entry name" value="FMN_red"/>
    <property type="match status" value="1"/>
</dbReference>
<dbReference type="PANTHER" id="PTHR30543">
    <property type="entry name" value="CHROMATE REDUCTASE"/>
    <property type="match status" value="1"/>
</dbReference>
<dbReference type="SUPFAM" id="SSF52218">
    <property type="entry name" value="Flavoproteins"/>
    <property type="match status" value="1"/>
</dbReference>
<dbReference type="GO" id="GO:0005829">
    <property type="term" value="C:cytosol"/>
    <property type="evidence" value="ECO:0007669"/>
    <property type="project" value="TreeGrafter"/>
</dbReference>